<protein>
    <recommendedName>
        <fullName evidence="4">Ricin B lectin domain-containing protein</fullName>
    </recommendedName>
</protein>
<feature type="region of interest" description="Disordered" evidence="1">
    <location>
        <begin position="75"/>
        <end position="146"/>
    </location>
</feature>
<comment type="caution">
    <text evidence="2">The sequence shown here is derived from an EMBL/GenBank/DDBJ whole genome shotgun (WGS) entry which is preliminary data.</text>
</comment>
<evidence type="ECO:0000313" key="2">
    <source>
        <dbReference type="EMBL" id="MDO3383515.1"/>
    </source>
</evidence>
<keyword evidence="3" id="KW-1185">Reference proteome</keyword>
<feature type="compositionally biased region" description="Polar residues" evidence="1">
    <location>
        <begin position="115"/>
        <end position="128"/>
    </location>
</feature>
<proteinExistence type="predicted"/>
<dbReference type="RefSeq" id="WP_302714328.1">
    <property type="nucleotide sequence ID" value="NZ_JAULRT010000062.1"/>
</dbReference>
<reference evidence="2" key="1">
    <citation type="submission" date="2023-07" db="EMBL/GenBank/DDBJ databases">
        <title>Gilvimarinus algae sp. nov., isolated from the surface of Kelp.</title>
        <authorList>
            <person name="Sun Y.Y."/>
            <person name="Gong Y."/>
            <person name="Du Z.J."/>
        </authorList>
    </citation>
    <scope>NUCLEOTIDE SEQUENCE</scope>
    <source>
        <strain evidence="2">SDUM040014</strain>
    </source>
</reference>
<sequence>MDLLTGKQNDFQPEAITARAQPPKRFSKATLVAFTVSLAAHLALALYWQLPLNAVPDTPGSPSLQLRLTMTAVAPKPKDSRPQPAPDQHQTTSSHTDALPEPQPRPQPKREPQETKLQTQSTAASATLSPPVETPPTPHASRPGVVFNPTLRRQLREAQGSDPRAATTDRATSYTDVSGRTYVDLGKGTCLRSAAKDRGGITQNWYLSNCQGSSSEGDDILAGLERQLEDRAINSPAGAGAAP</sequence>
<organism evidence="2 3">
    <name type="scientific">Gilvimarinus algae</name>
    <dbReference type="NCBI Taxonomy" id="3058037"/>
    <lineage>
        <taxon>Bacteria</taxon>
        <taxon>Pseudomonadati</taxon>
        <taxon>Pseudomonadota</taxon>
        <taxon>Gammaproteobacteria</taxon>
        <taxon>Cellvibrionales</taxon>
        <taxon>Cellvibrionaceae</taxon>
        <taxon>Gilvimarinus</taxon>
    </lineage>
</organism>
<name>A0ABT8TIV0_9GAMM</name>
<dbReference type="Proteomes" id="UP001168380">
    <property type="component" value="Unassembled WGS sequence"/>
</dbReference>
<evidence type="ECO:0008006" key="4">
    <source>
        <dbReference type="Google" id="ProtNLM"/>
    </source>
</evidence>
<gene>
    <name evidence="2" type="ORF">QWI16_15140</name>
</gene>
<dbReference type="EMBL" id="JAULRT010000062">
    <property type="protein sequence ID" value="MDO3383515.1"/>
    <property type="molecule type" value="Genomic_DNA"/>
</dbReference>
<feature type="region of interest" description="Disordered" evidence="1">
    <location>
        <begin position="208"/>
        <end position="243"/>
    </location>
</feature>
<accession>A0ABT8TIV0</accession>
<evidence type="ECO:0000256" key="1">
    <source>
        <dbReference type="SAM" id="MobiDB-lite"/>
    </source>
</evidence>
<evidence type="ECO:0000313" key="3">
    <source>
        <dbReference type="Proteomes" id="UP001168380"/>
    </source>
</evidence>